<sequence length="245" mass="27331">MSSVAELEGAEFAKSKVVPQSTMAVRREADKKRGQSRARFFNSPASCFLVCTLMVSSTLTRDTTIPLFQDSRARASFRASPHSCNSTPRPQWSNLRCKSYSSGRCSSGHGIDPDGDGFLTSNHHFLSLLQVNRAIAIETALLPYSSNTFYFGSTYSIPEFLYARTQRQIKAIRTLALRTYGVESMETDCWNGTKITQQSLSDPGRLPGVAKRLWQWAVVENGRSAYRTASSWSTVVKEIMRACQE</sequence>
<evidence type="ECO:0000313" key="1">
    <source>
        <dbReference type="EMBL" id="KAF2831076.1"/>
    </source>
</evidence>
<proteinExistence type="predicted"/>
<protein>
    <submittedName>
        <fullName evidence="1">Uncharacterized protein</fullName>
    </submittedName>
</protein>
<dbReference type="EMBL" id="MU006218">
    <property type="protein sequence ID" value="KAF2831076.1"/>
    <property type="molecule type" value="Genomic_DNA"/>
</dbReference>
<name>A0A6A7ACW4_9PLEO</name>
<gene>
    <name evidence="1" type="ORF">CC86DRAFT_377993</name>
</gene>
<keyword evidence="2" id="KW-1185">Reference proteome</keyword>
<evidence type="ECO:0000313" key="2">
    <source>
        <dbReference type="Proteomes" id="UP000799424"/>
    </source>
</evidence>
<accession>A0A6A7ACW4</accession>
<reference evidence="1" key="1">
    <citation type="journal article" date="2020" name="Stud. Mycol.">
        <title>101 Dothideomycetes genomes: a test case for predicting lifestyles and emergence of pathogens.</title>
        <authorList>
            <person name="Haridas S."/>
            <person name="Albert R."/>
            <person name="Binder M."/>
            <person name="Bloem J."/>
            <person name="Labutti K."/>
            <person name="Salamov A."/>
            <person name="Andreopoulos B."/>
            <person name="Baker S."/>
            <person name="Barry K."/>
            <person name="Bills G."/>
            <person name="Bluhm B."/>
            <person name="Cannon C."/>
            <person name="Castanera R."/>
            <person name="Culley D."/>
            <person name="Daum C."/>
            <person name="Ezra D."/>
            <person name="Gonzalez J."/>
            <person name="Henrissat B."/>
            <person name="Kuo A."/>
            <person name="Liang C."/>
            <person name="Lipzen A."/>
            <person name="Lutzoni F."/>
            <person name="Magnuson J."/>
            <person name="Mondo S."/>
            <person name="Nolan M."/>
            <person name="Ohm R."/>
            <person name="Pangilinan J."/>
            <person name="Park H.-J."/>
            <person name="Ramirez L."/>
            <person name="Alfaro M."/>
            <person name="Sun H."/>
            <person name="Tritt A."/>
            <person name="Yoshinaga Y."/>
            <person name="Zwiers L.-H."/>
            <person name="Turgeon B."/>
            <person name="Goodwin S."/>
            <person name="Spatafora J."/>
            <person name="Crous P."/>
            <person name="Grigoriev I."/>
        </authorList>
    </citation>
    <scope>NUCLEOTIDE SEQUENCE</scope>
    <source>
        <strain evidence="1">CBS 113818</strain>
    </source>
</reference>
<organism evidence="1 2">
    <name type="scientific">Ophiobolus disseminans</name>
    <dbReference type="NCBI Taxonomy" id="1469910"/>
    <lineage>
        <taxon>Eukaryota</taxon>
        <taxon>Fungi</taxon>
        <taxon>Dikarya</taxon>
        <taxon>Ascomycota</taxon>
        <taxon>Pezizomycotina</taxon>
        <taxon>Dothideomycetes</taxon>
        <taxon>Pleosporomycetidae</taxon>
        <taxon>Pleosporales</taxon>
        <taxon>Pleosporineae</taxon>
        <taxon>Phaeosphaeriaceae</taxon>
        <taxon>Ophiobolus</taxon>
    </lineage>
</organism>
<dbReference type="AlphaFoldDB" id="A0A6A7ACW4"/>
<dbReference type="Proteomes" id="UP000799424">
    <property type="component" value="Unassembled WGS sequence"/>
</dbReference>